<dbReference type="AlphaFoldDB" id="A0A518DF20"/>
<evidence type="ECO:0000313" key="3">
    <source>
        <dbReference type="EMBL" id="QDU90071.1"/>
    </source>
</evidence>
<keyword evidence="2" id="KW-0732">Signal</keyword>
<keyword evidence="4" id="KW-1185">Reference proteome</keyword>
<evidence type="ECO:0000256" key="1">
    <source>
        <dbReference type="SAM" id="MobiDB-lite"/>
    </source>
</evidence>
<reference evidence="3 4" key="1">
    <citation type="submission" date="2019-02" db="EMBL/GenBank/DDBJ databases">
        <title>Deep-cultivation of Planctomycetes and their phenomic and genomic characterization uncovers novel biology.</title>
        <authorList>
            <person name="Wiegand S."/>
            <person name="Jogler M."/>
            <person name="Boedeker C."/>
            <person name="Pinto D."/>
            <person name="Vollmers J."/>
            <person name="Rivas-Marin E."/>
            <person name="Kohn T."/>
            <person name="Peeters S.H."/>
            <person name="Heuer A."/>
            <person name="Rast P."/>
            <person name="Oberbeckmann S."/>
            <person name="Bunk B."/>
            <person name="Jeske O."/>
            <person name="Meyerdierks A."/>
            <person name="Storesund J.E."/>
            <person name="Kallscheuer N."/>
            <person name="Luecker S."/>
            <person name="Lage O.M."/>
            <person name="Pohl T."/>
            <person name="Merkel B.J."/>
            <person name="Hornburger P."/>
            <person name="Mueller R.-W."/>
            <person name="Bruemmer F."/>
            <person name="Labrenz M."/>
            <person name="Spormann A.M."/>
            <person name="Op den Camp H."/>
            <person name="Overmann J."/>
            <person name="Amann R."/>
            <person name="Jetten M.S.M."/>
            <person name="Mascher T."/>
            <person name="Medema M.H."/>
            <person name="Devos D.P."/>
            <person name="Kaster A.-K."/>
            <person name="Ovreas L."/>
            <person name="Rohde M."/>
            <person name="Galperin M.Y."/>
            <person name="Jogler C."/>
        </authorList>
    </citation>
    <scope>NUCLEOTIDE SEQUENCE [LARGE SCALE GENOMIC DNA]</scope>
    <source>
        <strain evidence="3 4">Pla175</strain>
    </source>
</reference>
<feature type="compositionally biased region" description="Low complexity" evidence="1">
    <location>
        <begin position="110"/>
        <end position="121"/>
    </location>
</feature>
<proteinExistence type="predicted"/>
<dbReference type="OrthoDB" id="280162at2"/>
<organism evidence="3 4">
    <name type="scientific">Pirellulimonas nuda</name>
    <dbReference type="NCBI Taxonomy" id="2528009"/>
    <lineage>
        <taxon>Bacteria</taxon>
        <taxon>Pseudomonadati</taxon>
        <taxon>Planctomycetota</taxon>
        <taxon>Planctomycetia</taxon>
        <taxon>Pirellulales</taxon>
        <taxon>Lacipirellulaceae</taxon>
        <taxon>Pirellulimonas</taxon>
    </lineage>
</organism>
<dbReference type="KEGG" id="pnd:Pla175_34710"/>
<name>A0A518DF20_9BACT</name>
<feature type="compositionally biased region" description="Polar residues" evidence="1">
    <location>
        <begin position="122"/>
        <end position="132"/>
    </location>
</feature>
<dbReference type="EMBL" id="CP036291">
    <property type="protein sequence ID" value="QDU90071.1"/>
    <property type="molecule type" value="Genomic_DNA"/>
</dbReference>
<sequence precursor="true">MRRGLHPVIAAPLALVLLIAPAVEAQSGLPWKRPTVSSAPAQADQHSQQRFGAANQSVRVVYDDAPQEPQVVATRQVAPSGRPPQPMAMRTRVAQYEEELPDGGTPEAVPTPAKKPSSSPTRMPQPSMQPQAMSYGPEMSGPMMYEGSCPCGQCDSGACDSCPCEPGCGFPECGCGVPDCGCPIDPYAVGGCGDACGVNGCGDCVGPCHCGSLGHCAERGAIPLILYIPPIMDFNAFVGVHGFKNPLDYPTGSPQGNDGSNFGIHEGLNAGGKMAWLPFPGLGYQIGFQAVQSRFSGNAATGSSSTEVHQQFLTAGLFHRCPVGLNYGLVYDYMNDDRPNRSGNLLSSRYDFHQVRGLVSIRNNGCKEVGFMFTGGGGGNSSSLTPSSLNQLEPADQYSFFYRLHGKQGGEVTGFAGWTSNSKGLFGANSWTPLNDRWSLNSAFTYMIPEDKPNGQGSLDEGWNLSVNLVWHYGCTAKSRYRNPFRPMFDVADNGSMIIDRTP</sequence>
<feature type="chain" id="PRO_5021919317" description="Stigma-specific protein, Stig1" evidence="2">
    <location>
        <begin position="26"/>
        <end position="503"/>
    </location>
</feature>
<dbReference type="Pfam" id="PF20371">
    <property type="entry name" value="DUF6666"/>
    <property type="match status" value="1"/>
</dbReference>
<evidence type="ECO:0008006" key="5">
    <source>
        <dbReference type="Google" id="ProtNLM"/>
    </source>
</evidence>
<accession>A0A518DF20</accession>
<dbReference type="Proteomes" id="UP000317429">
    <property type="component" value="Chromosome"/>
</dbReference>
<protein>
    <recommendedName>
        <fullName evidence="5">Stigma-specific protein, Stig1</fullName>
    </recommendedName>
</protein>
<feature type="signal peptide" evidence="2">
    <location>
        <begin position="1"/>
        <end position="25"/>
    </location>
</feature>
<feature type="region of interest" description="Disordered" evidence="1">
    <location>
        <begin position="98"/>
        <end position="137"/>
    </location>
</feature>
<evidence type="ECO:0000313" key="4">
    <source>
        <dbReference type="Proteomes" id="UP000317429"/>
    </source>
</evidence>
<dbReference type="InterPro" id="IPR046607">
    <property type="entry name" value="DUF6666"/>
</dbReference>
<gene>
    <name evidence="3" type="ORF">Pla175_34710</name>
</gene>
<evidence type="ECO:0000256" key="2">
    <source>
        <dbReference type="SAM" id="SignalP"/>
    </source>
</evidence>
<dbReference type="RefSeq" id="WP_145287841.1">
    <property type="nucleotide sequence ID" value="NZ_CP036291.1"/>
</dbReference>